<sequence>MTCNYTDNASATTVQNVSGKAFQGEIWLADLGEKTGSIEYGIRPVLIIQNNIGNHFSTTTIVAPLTARYKKQLPVHFNLNSKCGLMFDSIVLMEQITTINQAQLIVRIGCINKENYSVVRKSITESFKGIFE</sequence>
<dbReference type="Gene3D" id="2.30.30.110">
    <property type="match status" value="1"/>
</dbReference>
<proteinExistence type="inferred from homology"/>
<dbReference type="GO" id="GO:0006402">
    <property type="term" value="P:mRNA catabolic process"/>
    <property type="evidence" value="ECO:0007669"/>
    <property type="project" value="TreeGrafter"/>
</dbReference>
<dbReference type="SUPFAM" id="SSF50118">
    <property type="entry name" value="Cell growth inhibitor/plasmid maintenance toxic component"/>
    <property type="match status" value="1"/>
</dbReference>
<keyword evidence="2" id="KW-1277">Toxin-antitoxin system</keyword>
<gene>
    <name evidence="3" type="ORF">BN788_02303</name>
</gene>
<comment type="similarity">
    <text evidence="1">Belongs to the PemK/MazF family.</text>
</comment>
<protein>
    <submittedName>
        <fullName evidence="3">Growth inhibitor</fullName>
    </submittedName>
</protein>
<dbReference type="Pfam" id="PF02452">
    <property type="entry name" value="PemK_toxin"/>
    <property type="match status" value="1"/>
</dbReference>
<name>R6RQR6_9FIRM</name>
<dbReference type="GO" id="GO:0003677">
    <property type="term" value="F:DNA binding"/>
    <property type="evidence" value="ECO:0007669"/>
    <property type="project" value="InterPro"/>
</dbReference>
<dbReference type="InterPro" id="IPR003477">
    <property type="entry name" value="PemK-like"/>
</dbReference>
<dbReference type="PANTHER" id="PTHR33988:SF2">
    <property type="entry name" value="ENDORIBONUCLEASE MAZF"/>
    <property type="match status" value="1"/>
</dbReference>
<evidence type="ECO:0000256" key="1">
    <source>
        <dbReference type="ARBA" id="ARBA00007521"/>
    </source>
</evidence>
<dbReference type="PANTHER" id="PTHR33988">
    <property type="entry name" value="ENDORIBONUCLEASE MAZF-RELATED"/>
    <property type="match status" value="1"/>
</dbReference>
<evidence type="ECO:0000313" key="4">
    <source>
        <dbReference type="Proteomes" id="UP000018142"/>
    </source>
</evidence>
<organism evidence="3 4">
    <name type="scientific">[Eubacterium] siraeum CAG:80</name>
    <dbReference type="NCBI Taxonomy" id="1263080"/>
    <lineage>
        <taxon>Bacteria</taxon>
        <taxon>Bacillati</taxon>
        <taxon>Bacillota</taxon>
        <taxon>Clostridia</taxon>
        <taxon>Eubacteriales</taxon>
        <taxon>Oscillospiraceae</taxon>
        <taxon>Oscillospiraceae incertae sedis</taxon>
    </lineage>
</organism>
<evidence type="ECO:0000313" key="3">
    <source>
        <dbReference type="EMBL" id="CDC47689.1"/>
    </source>
</evidence>
<evidence type="ECO:0000256" key="2">
    <source>
        <dbReference type="ARBA" id="ARBA00022649"/>
    </source>
</evidence>
<dbReference type="GO" id="GO:0004521">
    <property type="term" value="F:RNA endonuclease activity"/>
    <property type="evidence" value="ECO:0007669"/>
    <property type="project" value="TreeGrafter"/>
</dbReference>
<dbReference type="EMBL" id="CBFJ010000149">
    <property type="protein sequence ID" value="CDC47689.1"/>
    <property type="molecule type" value="Genomic_DNA"/>
</dbReference>
<dbReference type="Proteomes" id="UP000018142">
    <property type="component" value="Unassembled WGS sequence"/>
</dbReference>
<reference evidence="3" key="1">
    <citation type="submission" date="2012-11" db="EMBL/GenBank/DDBJ databases">
        <title>Dependencies among metagenomic species, viruses, plasmids and units of genetic variation.</title>
        <authorList>
            <person name="Nielsen H.B."/>
            <person name="Almeida M."/>
            <person name="Juncker A.S."/>
            <person name="Rasmussen S."/>
            <person name="Li J."/>
            <person name="Sunagawa S."/>
            <person name="Plichta D."/>
            <person name="Gautier L."/>
            <person name="Le Chatelier E."/>
            <person name="Peletier E."/>
            <person name="Bonde I."/>
            <person name="Nielsen T."/>
            <person name="Manichanh C."/>
            <person name="Arumugam M."/>
            <person name="Batto J."/>
            <person name="Santos M.B.Q.D."/>
            <person name="Blom N."/>
            <person name="Borruel N."/>
            <person name="Burgdorf K.S."/>
            <person name="Boumezbeur F."/>
            <person name="Casellas F."/>
            <person name="Dore J."/>
            <person name="Guarner F."/>
            <person name="Hansen T."/>
            <person name="Hildebrand F."/>
            <person name="Kaas R.S."/>
            <person name="Kennedy S."/>
            <person name="Kristiansen K."/>
            <person name="Kultima J.R."/>
            <person name="Leonard P."/>
            <person name="Levenez F."/>
            <person name="Lund O."/>
            <person name="Moumen B."/>
            <person name="Le Paslier D."/>
            <person name="Pons N."/>
            <person name="Pedersen O."/>
            <person name="Prifti E."/>
            <person name="Qin J."/>
            <person name="Raes J."/>
            <person name="Tap J."/>
            <person name="Tims S."/>
            <person name="Ussery D.W."/>
            <person name="Yamada T."/>
            <person name="MetaHit consortium"/>
            <person name="Renault P."/>
            <person name="Sicheritz-Ponten T."/>
            <person name="Bork P."/>
            <person name="Wang J."/>
            <person name="Brunak S."/>
            <person name="Ehrlich S.D."/>
        </authorList>
    </citation>
    <scope>NUCLEOTIDE SEQUENCE [LARGE SCALE GENOMIC DNA]</scope>
</reference>
<accession>R6RQR6</accession>
<dbReference type="GO" id="GO:0016075">
    <property type="term" value="P:rRNA catabolic process"/>
    <property type="evidence" value="ECO:0007669"/>
    <property type="project" value="TreeGrafter"/>
</dbReference>
<dbReference type="AlphaFoldDB" id="R6RQR6"/>
<comment type="caution">
    <text evidence="3">The sequence shown here is derived from an EMBL/GenBank/DDBJ whole genome shotgun (WGS) entry which is preliminary data.</text>
</comment>
<dbReference type="InterPro" id="IPR011067">
    <property type="entry name" value="Plasmid_toxin/cell-grow_inhib"/>
</dbReference>